<evidence type="ECO:0000313" key="3">
    <source>
        <dbReference type="Proteomes" id="UP000256269"/>
    </source>
</evidence>
<name>A0A3E0GSI9_9PSEU</name>
<dbReference type="InterPro" id="IPR011989">
    <property type="entry name" value="ARM-like"/>
</dbReference>
<dbReference type="EMBL" id="QUNO01000035">
    <property type="protein sequence ID" value="REH25967.1"/>
    <property type="molecule type" value="Genomic_DNA"/>
</dbReference>
<comment type="caution">
    <text evidence="2">The sequence shown here is derived from an EMBL/GenBank/DDBJ whole genome shotgun (WGS) entry which is preliminary data.</text>
</comment>
<proteinExistence type="predicted"/>
<feature type="compositionally biased region" description="Gly residues" evidence="1">
    <location>
        <begin position="11"/>
        <end position="20"/>
    </location>
</feature>
<feature type="compositionally biased region" description="Basic and acidic residues" evidence="1">
    <location>
        <begin position="107"/>
        <end position="127"/>
    </location>
</feature>
<organism evidence="2 3">
    <name type="scientific">Kutzneria buriramensis</name>
    <dbReference type="NCBI Taxonomy" id="1045776"/>
    <lineage>
        <taxon>Bacteria</taxon>
        <taxon>Bacillati</taxon>
        <taxon>Actinomycetota</taxon>
        <taxon>Actinomycetes</taxon>
        <taxon>Pseudonocardiales</taxon>
        <taxon>Pseudonocardiaceae</taxon>
        <taxon>Kutzneria</taxon>
    </lineage>
</organism>
<feature type="region of interest" description="Disordered" evidence="1">
    <location>
        <begin position="1"/>
        <end position="346"/>
    </location>
</feature>
<feature type="compositionally biased region" description="Low complexity" evidence="1">
    <location>
        <begin position="238"/>
        <end position="256"/>
    </location>
</feature>
<evidence type="ECO:0008006" key="4">
    <source>
        <dbReference type="Google" id="ProtNLM"/>
    </source>
</evidence>
<feature type="compositionally biased region" description="Low complexity" evidence="1">
    <location>
        <begin position="83"/>
        <end position="106"/>
    </location>
</feature>
<evidence type="ECO:0000313" key="2">
    <source>
        <dbReference type="EMBL" id="REH25967.1"/>
    </source>
</evidence>
<feature type="compositionally biased region" description="Pro residues" evidence="1">
    <location>
        <begin position="71"/>
        <end position="82"/>
    </location>
</feature>
<sequence>MLPGQGQRTDGTGGGRGLAGIPGPATSAPPCHRRHPAHRGLPRLGDRSRVVGASRSGHEPSCPASRTCPAGPRPRPGGPPLCRPARPAAGGASPAHGRCRSRGAPGRPDDGGRSRAGSDDLRGTGRDLRRRSGLLSADSDGVGRTDSTAAGGPVDAAGPAGGTRPQPQPPAREHAGPAGGCRCACRPRRQSRASVVRRGRTRCHRRCRSPPGTAVPNRPARRPTTTPDRRRRGRRAPSPRAVASSRSRRSGGAPQLSRPPQPRVPPRRGLVRRSAARRRPPPGQGCGLQHPTADLRTPLRRPHADPGRSHRALARSQPRGPASPPPPRLPAEAMSAHAAGDSPRDRQAIASRADLPSELALRLLTDPVVTVRRVAAANPNLPHDRLCSLLSDHDPVLREGAASNPALPVHVIERLLADT</sequence>
<feature type="compositionally biased region" description="Low complexity" evidence="1">
    <location>
        <begin position="149"/>
        <end position="158"/>
    </location>
</feature>
<keyword evidence="3" id="KW-1185">Reference proteome</keyword>
<dbReference type="AlphaFoldDB" id="A0A3E0GSI9"/>
<dbReference type="Gene3D" id="1.25.10.10">
    <property type="entry name" value="Leucine-rich Repeat Variant"/>
    <property type="match status" value="1"/>
</dbReference>
<accession>A0A3E0GSI9</accession>
<feature type="compositionally biased region" description="Basic residues" evidence="1">
    <location>
        <begin position="31"/>
        <end position="41"/>
    </location>
</feature>
<dbReference type="Proteomes" id="UP000256269">
    <property type="component" value="Unassembled WGS sequence"/>
</dbReference>
<feature type="compositionally biased region" description="Low complexity" evidence="1">
    <location>
        <begin position="1"/>
        <end position="10"/>
    </location>
</feature>
<evidence type="ECO:0000256" key="1">
    <source>
        <dbReference type="SAM" id="MobiDB-lite"/>
    </source>
</evidence>
<reference evidence="2 3" key="1">
    <citation type="submission" date="2018-08" db="EMBL/GenBank/DDBJ databases">
        <title>Genomic Encyclopedia of Archaeal and Bacterial Type Strains, Phase II (KMG-II): from individual species to whole genera.</title>
        <authorList>
            <person name="Goeker M."/>
        </authorList>
    </citation>
    <scope>NUCLEOTIDE SEQUENCE [LARGE SCALE GENOMIC DNA]</scope>
    <source>
        <strain evidence="2 3">DSM 45791</strain>
    </source>
</reference>
<gene>
    <name evidence="2" type="ORF">BCF44_1356</name>
</gene>
<feature type="compositionally biased region" description="Basic residues" evidence="1">
    <location>
        <begin position="185"/>
        <end position="208"/>
    </location>
</feature>
<protein>
    <recommendedName>
        <fullName evidence="4">Leucine rich repeat (LRR) protein</fullName>
    </recommendedName>
</protein>
<feature type="compositionally biased region" description="Basic residues" evidence="1">
    <location>
        <begin position="265"/>
        <end position="280"/>
    </location>
</feature>